<dbReference type="Proteomes" id="UP000015350">
    <property type="component" value="Unassembled WGS sequence"/>
</dbReference>
<comment type="caution">
    <text evidence="1">The sequence shown here is derived from an EMBL/GenBank/DDBJ whole genome shotgun (WGS) entry which is preliminary data.</text>
</comment>
<reference evidence="1 2" key="1">
    <citation type="submission" date="2013-04" db="EMBL/GenBank/DDBJ databases">
        <authorList>
            <person name="Kuznetsov B."/>
            <person name="Ivanovsky R."/>
        </authorList>
    </citation>
    <scope>NUCLEOTIDE SEQUENCE [LARGE SCALE GENOMIC DNA]</scope>
    <source>
        <strain evidence="1 2">MGU-K5</strain>
    </source>
</reference>
<sequence>MLELVQSGPLPLGQVVSAVEAVIADCGRHTSVSACLQEMVRGGHIRMVCDGRRWTVSLGPAGRTTLARLLDEIELDRPQPAPDKDGDVLFRRAVT</sequence>
<protein>
    <submittedName>
        <fullName evidence="1">Uncharacterized protein</fullName>
    </submittedName>
</protein>
<dbReference type="EMBL" id="AQPH01000017">
    <property type="protein sequence ID" value="EPY02324.1"/>
    <property type="molecule type" value="Genomic_DNA"/>
</dbReference>
<proteinExistence type="predicted"/>
<accession>S9SC79</accession>
<organism evidence="1 2">
    <name type="scientific">Magnetospirillum fulvum MGU-K5</name>
    <dbReference type="NCBI Taxonomy" id="1316936"/>
    <lineage>
        <taxon>Bacteria</taxon>
        <taxon>Pseudomonadati</taxon>
        <taxon>Pseudomonadota</taxon>
        <taxon>Alphaproteobacteria</taxon>
        <taxon>Rhodospirillales</taxon>
        <taxon>Rhodospirillaceae</taxon>
        <taxon>Magnetospirillum</taxon>
    </lineage>
</organism>
<gene>
    <name evidence="1" type="ORF">K678_06622</name>
</gene>
<name>S9SC79_MAGFU</name>
<evidence type="ECO:0000313" key="1">
    <source>
        <dbReference type="EMBL" id="EPY02324.1"/>
    </source>
</evidence>
<dbReference type="STRING" id="1316936.K678_06622"/>
<evidence type="ECO:0000313" key="2">
    <source>
        <dbReference type="Proteomes" id="UP000015350"/>
    </source>
</evidence>
<dbReference type="AlphaFoldDB" id="S9SC79"/>